<feature type="region of interest" description="Disordered" evidence="1">
    <location>
        <begin position="853"/>
        <end position="874"/>
    </location>
</feature>
<evidence type="ECO:0000313" key="3">
    <source>
        <dbReference type="EMBL" id="PHH76797.1"/>
    </source>
</evidence>
<keyword evidence="2" id="KW-0732">Signal</keyword>
<feature type="signal peptide" evidence="2">
    <location>
        <begin position="1"/>
        <end position="23"/>
    </location>
</feature>
<dbReference type="STRING" id="2004952.A0A2C5Z711"/>
<sequence length="1313" mass="147286">MANSRRLLVLVLLLCLLLCTASSQGPDDGKKNGKRKKSDKPRRNPFRITQKILWTVRWSMNPYLQGRVTLVMPETSPIRWKWETVEVAAFRDPVAVFYTNPQVALQHFLDYMDQRGVCWSENIRLMSWERDGDFVALPTTTDFHRDRRAFRFYRLTHFMIKPPLASFVVPREFLRRHARLPVTRESMGVIFARPLIGQDPHWVARWTIGMARELNVDCPAGSGSPMLVGPSYSVDGADDAVAGPSGLQAGPDDAVAGPSGLQAGPDDAVAGPSGLQAEPGTGQMDALRDTDEAGEIYYEVSRARAEASRAWAEVREARAEANRARAEADRARADASRYQAGSIMETDREWMIQWVQGLLSQADQCSYSSWDLDAASVAVPDLAPAPAPASAFIPEVPQFLPVLLPDPAPVVAPEPDPVFVPIVAGPAPAPDTDTDSEDELNQMANLPPLRNQRQKDGKGRRPGRPAITITPQFQDRLDRLQQAVDSATKAADKTRMEANSKVHALIKAKGLANLLTTAEEKGKAQDQAASEAKEKGLEIALAQAEALAKAKAAQMANQAERETQAATRKKARSQLTQAMRSKARAESRAQRKASLTEGKTQKKTKPRKAKPRKPKSQQAKSEEAKSEEAKSEEAKKRMAKNEMKMKRMEMTRARLEANAARWQEVREEQRNRARTRELQRLKAQAEVWAHENRVQALRRQRQLAAAKMRAQGQGEAQSEAHNDSESRTQVHEVLTHAHDDNSNQLETQIHHVNQFETELHHDSQEESQSLDYHQSQTQHDHDYHLPTYSEYQAQNQNDDQATVFVTAPEGTETSPAQTYEIAMMTVAHENAQWLREWIQLLLHHSGAGTCPISDTDSARPFSPSAGPSSSSEEDEKALLDDVVEFLADTANMSRDYLLVILNNGVDWLAEHYPDLIDVLVEFATASVTPGVCFGGGSSKMAKREVHERNNVTDTQQKVLCNKLLLGLAGEMWKSQNTGVKKHAHECQTLDDMRVSLLVGSHLGDGTWSRVSYSFDRGRGHYIEAAHTLSRGQCVETRIPLEKAYGSATVSVDKLDYFAIYDIISRDDLSDNYLFSGDSWHIQAKCANSSKALLFEKDMHIHIDAKHRGNFDTPSRIWTANLKAHDWKVYKQGQVKSLCNKGQKPWRAVIRQPQSARCSHFDGLTVRLTMGSGFVNFFDYAGTFDDLRFQIGRETLTLAKHPDKEAESLNEVDLVKAFGSRVVDMKEIRRFRLFPVEDERVNADRWKLEGIVLEGRCTGSSKTARYEEYRSVNRWFNRLGGAGEERELKGKIHWKKWKWSVSAADVLHHDPAEF</sequence>
<feature type="compositionally biased region" description="Basic and acidic residues" evidence="1">
    <location>
        <begin position="718"/>
        <end position="728"/>
    </location>
</feature>
<gene>
    <name evidence="3" type="ORF">CDD80_1209</name>
</gene>
<dbReference type="Proteomes" id="UP000226431">
    <property type="component" value="Unassembled WGS sequence"/>
</dbReference>
<proteinExistence type="predicted"/>
<evidence type="ECO:0000256" key="1">
    <source>
        <dbReference type="SAM" id="MobiDB-lite"/>
    </source>
</evidence>
<feature type="compositionally biased region" description="Basic and acidic residues" evidence="1">
    <location>
        <begin position="620"/>
        <end position="642"/>
    </location>
</feature>
<feature type="region of interest" description="Disordered" evidence="1">
    <location>
        <begin position="558"/>
        <end position="642"/>
    </location>
</feature>
<feature type="compositionally biased region" description="Low complexity" evidence="1">
    <location>
        <begin position="858"/>
        <end position="870"/>
    </location>
</feature>
<feature type="chain" id="PRO_5013152190" evidence="2">
    <location>
        <begin position="24"/>
        <end position="1313"/>
    </location>
</feature>
<feature type="compositionally biased region" description="Polar residues" evidence="1">
    <location>
        <begin position="766"/>
        <end position="777"/>
    </location>
</feature>
<reference evidence="3 4" key="1">
    <citation type="submission" date="2017-06" db="EMBL/GenBank/DDBJ databases">
        <title>Ant-infecting Ophiocordyceps genomes reveal a high diversity of potential behavioral manipulation genes and a possible major role for enterotoxins.</title>
        <authorList>
            <person name="De Bekker C."/>
            <person name="Evans H.C."/>
            <person name="Brachmann A."/>
            <person name="Hughes D.P."/>
        </authorList>
    </citation>
    <scope>NUCLEOTIDE SEQUENCE [LARGE SCALE GENOMIC DNA]</scope>
    <source>
        <strain evidence="3 4">Map16</strain>
    </source>
</reference>
<dbReference type="OrthoDB" id="4927048at2759"/>
<accession>A0A2C5Z711</accession>
<feature type="region of interest" description="Disordered" evidence="1">
    <location>
        <begin position="238"/>
        <end position="286"/>
    </location>
</feature>
<feature type="region of interest" description="Disordered" evidence="1">
    <location>
        <begin position="758"/>
        <end position="779"/>
    </location>
</feature>
<feature type="region of interest" description="Disordered" evidence="1">
    <location>
        <begin position="425"/>
        <end position="467"/>
    </location>
</feature>
<name>A0A2C5Z711_9HYPO</name>
<evidence type="ECO:0000313" key="4">
    <source>
        <dbReference type="Proteomes" id="UP000226431"/>
    </source>
</evidence>
<feature type="region of interest" description="Disordered" evidence="1">
    <location>
        <begin position="708"/>
        <end position="728"/>
    </location>
</feature>
<organism evidence="3 4">
    <name type="scientific">Ophiocordyceps camponoti-rufipedis</name>
    <dbReference type="NCBI Taxonomy" id="2004952"/>
    <lineage>
        <taxon>Eukaryota</taxon>
        <taxon>Fungi</taxon>
        <taxon>Dikarya</taxon>
        <taxon>Ascomycota</taxon>
        <taxon>Pezizomycotina</taxon>
        <taxon>Sordariomycetes</taxon>
        <taxon>Hypocreomycetidae</taxon>
        <taxon>Hypocreales</taxon>
        <taxon>Ophiocordycipitaceae</taxon>
        <taxon>Ophiocordyceps</taxon>
    </lineage>
</organism>
<dbReference type="EMBL" id="NJES01000147">
    <property type="protein sequence ID" value="PHH76797.1"/>
    <property type="molecule type" value="Genomic_DNA"/>
</dbReference>
<evidence type="ECO:0000256" key="2">
    <source>
        <dbReference type="SAM" id="SignalP"/>
    </source>
</evidence>
<keyword evidence="4" id="KW-1185">Reference proteome</keyword>
<comment type="caution">
    <text evidence="3">The sequence shown here is derived from an EMBL/GenBank/DDBJ whole genome shotgun (WGS) entry which is preliminary data.</text>
</comment>
<feature type="compositionally biased region" description="Basic residues" evidence="1">
    <location>
        <begin position="601"/>
        <end position="615"/>
    </location>
</feature>
<protein>
    <submittedName>
        <fullName evidence="3">Uncharacterized protein</fullName>
    </submittedName>
</protein>